<accession>A0AA88EEE6</accession>
<evidence type="ECO:0000256" key="1">
    <source>
        <dbReference type="SAM" id="MobiDB-lite"/>
    </source>
</evidence>
<organism evidence="2 3">
    <name type="scientific">Ficus carica</name>
    <name type="common">Common fig</name>
    <dbReference type="NCBI Taxonomy" id="3494"/>
    <lineage>
        <taxon>Eukaryota</taxon>
        <taxon>Viridiplantae</taxon>
        <taxon>Streptophyta</taxon>
        <taxon>Embryophyta</taxon>
        <taxon>Tracheophyta</taxon>
        <taxon>Spermatophyta</taxon>
        <taxon>Magnoliopsida</taxon>
        <taxon>eudicotyledons</taxon>
        <taxon>Gunneridae</taxon>
        <taxon>Pentapetalae</taxon>
        <taxon>rosids</taxon>
        <taxon>fabids</taxon>
        <taxon>Rosales</taxon>
        <taxon>Moraceae</taxon>
        <taxon>Ficeae</taxon>
        <taxon>Ficus</taxon>
    </lineage>
</organism>
<proteinExistence type="predicted"/>
<gene>
    <name evidence="2" type="ORF">TIFTF001_052138</name>
</gene>
<protein>
    <submittedName>
        <fullName evidence="2">Uncharacterized protein</fullName>
    </submittedName>
</protein>
<evidence type="ECO:0000313" key="2">
    <source>
        <dbReference type="EMBL" id="GMN73166.1"/>
    </source>
</evidence>
<comment type="caution">
    <text evidence="2">The sequence shown here is derived from an EMBL/GenBank/DDBJ whole genome shotgun (WGS) entry which is preliminary data.</text>
</comment>
<dbReference type="EMBL" id="BTGU01010552">
    <property type="protein sequence ID" value="GMN73166.1"/>
    <property type="molecule type" value="Genomic_DNA"/>
</dbReference>
<name>A0AA88EEE6_FICCA</name>
<dbReference type="AlphaFoldDB" id="A0AA88EEE6"/>
<keyword evidence="3" id="KW-1185">Reference proteome</keyword>
<feature type="region of interest" description="Disordered" evidence="1">
    <location>
        <begin position="138"/>
        <end position="176"/>
    </location>
</feature>
<feature type="compositionally biased region" description="Basic and acidic residues" evidence="1">
    <location>
        <begin position="157"/>
        <end position="176"/>
    </location>
</feature>
<sequence length="176" mass="20127">MGVGKLPLTLLPTLTPHIFPYNRRKINPLLSPIDATATGQPSPPPICPATDSLLRRSRGWLDLEGAGSQVCRRSWIARGEEKSTTTKRGLHASPSLRRREKALILSELRRQPYFRAEDLELWRMELGDLINLVGREQNSTGRSELVVEDQASSEEEERNRQWEKRERDEVFGENKN</sequence>
<dbReference type="Proteomes" id="UP001187192">
    <property type="component" value="Unassembled WGS sequence"/>
</dbReference>
<reference evidence="2" key="1">
    <citation type="submission" date="2023-07" db="EMBL/GenBank/DDBJ databases">
        <title>draft genome sequence of fig (Ficus carica).</title>
        <authorList>
            <person name="Takahashi T."/>
            <person name="Nishimura K."/>
        </authorList>
    </citation>
    <scope>NUCLEOTIDE SEQUENCE</scope>
</reference>
<evidence type="ECO:0000313" key="3">
    <source>
        <dbReference type="Proteomes" id="UP001187192"/>
    </source>
</evidence>